<dbReference type="GO" id="GO:0003723">
    <property type="term" value="F:RNA binding"/>
    <property type="evidence" value="ECO:0007669"/>
    <property type="project" value="InterPro"/>
</dbReference>
<dbReference type="InterPro" id="IPR025911">
    <property type="entry name" value="ToxN/AbiQ_toxin"/>
</dbReference>
<reference evidence="1 2" key="1">
    <citation type="submission" date="2009-07" db="EMBL/GenBank/DDBJ databases">
        <authorList>
            <person name="Madupu R."/>
            <person name="Sebastian Y."/>
            <person name="Durkin A.S."/>
            <person name="Torralba M."/>
            <person name="Methe B."/>
            <person name="Sutton G.G."/>
            <person name="Strausberg R.L."/>
            <person name="Nelson K.E."/>
        </authorList>
    </citation>
    <scope>NUCLEOTIDE SEQUENCE [LARGE SCALE GENOMIC DNA]</scope>
    <source>
        <strain evidence="1 2">ATCC 35580</strain>
    </source>
</reference>
<name>C8PN74_9SPIR</name>
<dbReference type="EMBL" id="ACYH01000012">
    <property type="protein sequence ID" value="EEV21217.1"/>
    <property type="molecule type" value="Genomic_DNA"/>
</dbReference>
<dbReference type="InterPro" id="IPR053735">
    <property type="entry name" value="Type_III_TA_endoRNase"/>
</dbReference>
<dbReference type="Gene3D" id="3.10.129.130">
    <property type="match status" value="1"/>
</dbReference>
<organism evidence="1 2">
    <name type="scientific">Treponema vincentii ATCC 35580</name>
    <dbReference type="NCBI Taxonomy" id="596324"/>
    <lineage>
        <taxon>Bacteria</taxon>
        <taxon>Pseudomonadati</taxon>
        <taxon>Spirochaetota</taxon>
        <taxon>Spirochaetia</taxon>
        <taxon>Spirochaetales</taxon>
        <taxon>Treponemataceae</taxon>
        <taxon>Treponema</taxon>
    </lineage>
</organism>
<dbReference type="Proteomes" id="UP000004509">
    <property type="component" value="Unassembled WGS sequence"/>
</dbReference>
<gene>
    <name evidence="1" type="ORF">TREVI0001_1580</name>
</gene>
<dbReference type="GO" id="GO:0004521">
    <property type="term" value="F:RNA endonuclease activity"/>
    <property type="evidence" value="ECO:0007669"/>
    <property type="project" value="InterPro"/>
</dbReference>
<sequence>MDSAKEKHKMHKNDVDFTRIFDDEQLISVLNFNNMIPIDDKFITKIDLKPNVKDSRSQANYKKIVHKRN</sequence>
<dbReference type="Pfam" id="PF13958">
    <property type="entry name" value="ToxN_toxin"/>
    <property type="match status" value="1"/>
</dbReference>
<evidence type="ECO:0000313" key="1">
    <source>
        <dbReference type="EMBL" id="EEV21217.1"/>
    </source>
</evidence>
<dbReference type="AlphaFoldDB" id="C8PN74"/>
<comment type="caution">
    <text evidence="1">The sequence shown here is derived from an EMBL/GenBank/DDBJ whole genome shotgun (WGS) entry which is preliminary data.</text>
</comment>
<accession>C8PN74</accession>
<protein>
    <submittedName>
        <fullName evidence="1">Uncharacterized protein</fullName>
    </submittedName>
</protein>
<evidence type="ECO:0000313" key="2">
    <source>
        <dbReference type="Proteomes" id="UP000004509"/>
    </source>
</evidence>
<dbReference type="eggNOG" id="ENOG5030W12">
    <property type="taxonomic scope" value="Bacteria"/>
</dbReference>
<proteinExistence type="predicted"/>